<dbReference type="AlphaFoldDB" id="A0A1G2KUA4"/>
<evidence type="ECO:0000313" key="2">
    <source>
        <dbReference type="EMBL" id="OHA03045.1"/>
    </source>
</evidence>
<feature type="transmembrane region" description="Helical" evidence="1">
    <location>
        <begin position="50"/>
        <end position="71"/>
    </location>
</feature>
<dbReference type="EMBL" id="MHQN01000025">
    <property type="protein sequence ID" value="OHA03045.1"/>
    <property type="molecule type" value="Genomic_DNA"/>
</dbReference>
<keyword evidence="1" id="KW-0472">Membrane</keyword>
<organism evidence="2 3">
    <name type="scientific">Candidatus Sungbacteria bacterium RIFCSPHIGHO2_02_FULL_53_17</name>
    <dbReference type="NCBI Taxonomy" id="1802275"/>
    <lineage>
        <taxon>Bacteria</taxon>
        <taxon>Candidatus Sungiibacteriota</taxon>
    </lineage>
</organism>
<proteinExistence type="predicted"/>
<keyword evidence="1" id="KW-0812">Transmembrane</keyword>
<evidence type="ECO:0000313" key="3">
    <source>
        <dbReference type="Proteomes" id="UP000177177"/>
    </source>
</evidence>
<sequence>MDILEQYERKHPLAPRKFPTGQDTSDYRWVIRVVMHASGGMIANVRQANIALLVFAIIACIATLILMASNFNLVPPPHFSDEDARKQIEEYRNVQPF</sequence>
<dbReference type="Proteomes" id="UP000177177">
    <property type="component" value="Unassembled WGS sequence"/>
</dbReference>
<comment type="caution">
    <text evidence="2">The sequence shown here is derived from an EMBL/GenBank/DDBJ whole genome shotgun (WGS) entry which is preliminary data.</text>
</comment>
<name>A0A1G2KUA4_9BACT</name>
<accession>A0A1G2KUA4</accession>
<reference evidence="2 3" key="1">
    <citation type="journal article" date="2016" name="Nat. Commun.">
        <title>Thousands of microbial genomes shed light on interconnected biogeochemical processes in an aquifer system.</title>
        <authorList>
            <person name="Anantharaman K."/>
            <person name="Brown C.T."/>
            <person name="Hug L.A."/>
            <person name="Sharon I."/>
            <person name="Castelle C.J."/>
            <person name="Probst A.J."/>
            <person name="Thomas B.C."/>
            <person name="Singh A."/>
            <person name="Wilkins M.J."/>
            <person name="Karaoz U."/>
            <person name="Brodie E.L."/>
            <person name="Williams K.H."/>
            <person name="Hubbard S.S."/>
            <person name="Banfield J.F."/>
        </authorList>
    </citation>
    <scope>NUCLEOTIDE SEQUENCE [LARGE SCALE GENOMIC DNA]</scope>
</reference>
<gene>
    <name evidence="2" type="ORF">A3C92_00555</name>
</gene>
<keyword evidence="1" id="KW-1133">Transmembrane helix</keyword>
<protein>
    <submittedName>
        <fullName evidence="2">Uncharacterized protein</fullName>
    </submittedName>
</protein>
<evidence type="ECO:0000256" key="1">
    <source>
        <dbReference type="SAM" id="Phobius"/>
    </source>
</evidence>